<dbReference type="EMBL" id="JADGJW010000037">
    <property type="protein sequence ID" value="KAJ3226403.1"/>
    <property type="molecule type" value="Genomic_DNA"/>
</dbReference>
<dbReference type="InterPro" id="IPR036020">
    <property type="entry name" value="WW_dom_sf"/>
</dbReference>
<evidence type="ECO:0000259" key="5">
    <source>
        <dbReference type="PROSITE" id="PS50020"/>
    </source>
</evidence>
<feature type="domain" description="WW" evidence="5">
    <location>
        <begin position="172"/>
        <end position="199"/>
    </location>
</feature>
<dbReference type="SUPFAM" id="SSF51045">
    <property type="entry name" value="WW domain"/>
    <property type="match status" value="1"/>
</dbReference>
<evidence type="ECO:0000259" key="4">
    <source>
        <dbReference type="PROSITE" id="PS50003"/>
    </source>
</evidence>
<dbReference type="PROSITE" id="PS50020">
    <property type="entry name" value="WW_DOMAIN_2"/>
    <property type="match status" value="1"/>
</dbReference>
<keyword evidence="8" id="KW-1185">Reference proteome</keyword>
<dbReference type="InterPro" id="IPR001452">
    <property type="entry name" value="SH3_domain"/>
</dbReference>
<dbReference type="InterPro" id="IPR050729">
    <property type="entry name" value="Rho-GAP"/>
</dbReference>
<feature type="region of interest" description="Disordered" evidence="3">
    <location>
        <begin position="437"/>
        <end position="466"/>
    </location>
</feature>
<keyword evidence="2" id="KW-0343">GTPase activation</keyword>
<dbReference type="Pfam" id="PF00018">
    <property type="entry name" value="SH3_1"/>
    <property type="match status" value="1"/>
</dbReference>
<dbReference type="Pfam" id="PF00169">
    <property type="entry name" value="PH"/>
    <property type="match status" value="1"/>
</dbReference>
<dbReference type="InterPro" id="IPR011993">
    <property type="entry name" value="PH-like_dom_sf"/>
</dbReference>
<dbReference type="CDD" id="cd00174">
    <property type="entry name" value="SH3"/>
    <property type="match status" value="1"/>
</dbReference>
<dbReference type="AlphaFoldDB" id="A0AAD5XYS6"/>
<dbReference type="Pfam" id="PF00620">
    <property type="entry name" value="RhoGAP"/>
    <property type="match status" value="1"/>
</dbReference>
<reference evidence="7" key="1">
    <citation type="submission" date="2020-05" db="EMBL/GenBank/DDBJ databases">
        <title>Phylogenomic resolution of chytrid fungi.</title>
        <authorList>
            <person name="Stajich J.E."/>
            <person name="Amses K."/>
            <person name="Simmons R."/>
            <person name="Seto K."/>
            <person name="Myers J."/>
            <person name="Bonds A."/>
            <person name="Quandt C.A."/>
            <person name="Barry K."/>
            <person name="Liu P."/>
            <person name="Grigoriev I."/>
            <person name="Longcore J.E."/>
            <person name="James T.Y."/>
        </authorList>
    </citation>
    <scope>NUCLEOTIDE SEQUENCE</scope>
    <source>
        <strain evidence="7">JEL0476</strain>
    </source>
</reference>
<feature type="domain" description="PH" evidence="4">
    <location>
        <begin position="288"/>
        <end position="398"/>
    </location>
</feature>
<dbReference type="Gene3D" id="2.30.29.30">
    <property type="entry name" value="Pleckstrin-homology domain (PH domain)/Phosphotyrosine-binding domain (PTB)"/>
    <property type="match status" value="1"/>
</dbReference>
<dbReference type="Gene3D" id="2.30.30.40">
    <property type="entry name" value="SH3 Domains"/>
    <property type="match status" value="1"/>
</dbReference>
<dbReference type="SUPFAM" id="SSF50729">
    <property type="entry name" value="PH domain-like"/>
    <property type="match status" value="1"/>
</dbReference>
<dbReference type="SUPFAM" id="SSF48350">
    <property type="entry name" value="GTPase activation domain, GAP"/>
    <property type="match status" value="1"/>
</dbReference>
<evidence type="ECO:0000256" key="1">
    <source>
        <dbReference type="ARBA" id="ARBA00022443"/>
    </source>
</evidence>
<dbReference type="PANTHER" id="PTHR23176:SF129">
    <property type="entry name" value="RHO GTPASE ACTIVATING PROTEIN AT 16F, ISOFORM E-RELATED"/>
    <property type="match status" value="1"/>
</dbReference>
<dbReference type="GO" id="GO:0005096">
    <property type="term" value="F:GTPase activator activity"/>
    <property type="evidence" value="ECO:0007669"/>
    <property type="project" value="UniProtKB-KW"/>
</dbReference>
<gene>
    <name evidence="7" type="ORF">HK099_004981</name>
</gene>
<dbReference type="PROSITE" id="PS50003">
    <property type="entry name" value="PH_DOMAIN"/>
    <property type="match status" value="1"/>
</dbReference>
<dbReference type="SMART" id="SM00233">
    <property type="entry name" value="PH"/>
    <property type="match status" value="1"/>
</dbReference>
<evidence type="ECO:0000256" key="2">
    <source>
        <dbReference type="ARBA" id="ARBA00022468"/>
    </source>
</evidence>
<evidence type="ECO:0000259" key="6">
    <source>
        <dbReference type="PROSITE" id="PS50238"/>
    </source>
</evidence>
<dbReference type="SMART" id="SM00456">
    <property type="entry name" value="WW"/>
    <property type="match status" value="1"/>
</dbReference>
<keyword evidence="1" id="KW-0728">SH3 domain</keyword>
<proteinExistence type="predicted"/>
<dbReference type="SUPFAM" id="SSF50044">
    <property type="entry name" value="SH3-domain"/>
    <property type="match status" value="1"/>
</dbReference>
<protein>
    <submittedName>
        <fullName evidence="7">Uncharacterized protein</fullName>
    </submittedName>
</protein>
<dbReference type="Proteomes" id="UP001211065">
    <property type="component" value="Unassembled WGS sequence"/>
</dbReference>
<evidence type="ECO:0000256" key="3">
    <source>
        <dbReference type="SAM" id="MobiDB-lite"/>
    </source>
</evidence>
<dbReference type="PROSITE" id="PS01159">
    <property type="entry name" value="WW_DOMAIN_1"/>
    <property type="match status" value="1"/>
</dbReference>
<accession>A0AAD5XYS6</accession>
<dbReference type="GO" id="GO:0007165">
    <property type="term" value="P:signal transduction"/>
    <property type="evidence" value="ECO:0007669"/>
    <property type="project" value="InterPro"/>
</dbReference>
<evidence type="ECO:0000313" key="7">
    <source>
        <dbReference type="EMBL" id="KAJ3226403.1"/>
    </source>
</evidence>
<dbReference type="InterPro" id="IPR008936">
    <property type="entry name" value="Rho_GTPase_activation_prot"/>
</dbReference>
<dbReference type="GO" id="GO:0005737">
    <property type="term" value="C:cytoplasm"/>
    <property type="evidence" value="ECO:0007669"/>
    <property type="project" value="TreeGrafter"/>
</dbReference>
<dbReference type="PROSITE" id="PS50238">
    <property type="entry name" value="RHOGAP"/>
    <property type="match status" value="1"/>
</dbReference>
<name>A0AAD5XYS6_9FUNG</name>
<feature type="compositionally biased region" description="Low complexity" evidence="3">
    <location>
        <begin position="439"/>
        <end position="466"/>
    </location>
</feature>
<dbReference type="PANTHER" id="PTHR23176">
    <property type="entry name" value="RHO/RAC/CDC GTPASE-ACTIVATING PROTEIN"/>
    <property type="match status" value="1"/>
</dbReference>
<dbReference type="InterPro" id="IPR036028">
    <property type="entry name" value="SH3-like_dom_sf"/>
</dbReference>
<comment type="caution">
    <text evidence="7">The sequence shown here is derived from an EMBL/GenBank/DDBJ whole genome shotgun (WGS) entry which is preliminary data.</text>
</comment>
<sequence length="581" mass="65713">MIVTLGIASFDYEAIEDNEISFCASDTIYITEMCNSDWFTGYTDPNRMVLGVKVTGQQIIVNQLDSNASENIATGDFDADTNIENFGNSNSFNETQILNVASRDIPVVDFTDNKESIDNLLSTEQVDKINSPENNEKGKLEETLVDLTVKASLNEQPDDNLPPFTALSNDVWQPVQNDQGQTYYWNPTTGETSWNLPNEKDSVENEAYNDLEWTKAFEKNNSSESLPEAPMNLNLEVNVDDHKEEEDEEEGLNFSEMNLDYFNFIPNEYIKKQGMIGKKFKSKAKNNELVASGQQQEVSAVSGMKKKSTWKNYWCVVVVGFIFFFKHQPGKSKKIEKPKSLIKLKSFVIENASKTDSKKKNVFSLSCVENNGEDQFLFLSLNESDMLSWMDCISECFVENNAIKEVDEVINLIFVKNPILSSEKKSTSILMKIPSRFRSSSGGSEQEQQTSSIITPQQSKKSSKFGFFNKKNSPSNSNVNQSSNSHSNIIDYNKYNNLELEKVFENSLESQINFEYHIPKIVLDCVKEVEFRGLLSQGIYRLSGTSSVIKDLKAKYDRHEAVNLSEESLDINAIASLLKCE</sequence>
<feature type="domain" description="Rho-GAP" evidence="6">
    <location>
        <begin position="498"/>
        <end position="581"/>
    </location>
</feature>
<dbReference type="InterPro" id="IPR000198">
    <property type="entry name" value="RhoGAP_dom"/>
</dbReference>
<dbReference type="CDD" id="cd00201">
    <property type="entry name" value="WW"/>
    <property type="match status" value="1"/>
</dbReference>
<dbReference type="Gene3D" id="2.20.70.10">
    <property type="match status" value="1"/>
</dbReference>
<evidence type="ECO:0000313" key="8">
    <source>
        <dbReference type="Proteomes" id="UP001211065"/>
    </source>
</evidence>
<dbReference type="Gene3D" id="1.10.555.10">
    <property type="entry name" value="Rho GTPase activation protein"/>
    <property type="match status" value="1"/>
</dbReference>
<dbReference type="InterPro" id="IPR001849">
    <property type="entry name" value="PH_domain"/>
</dbReference>
<organism evidence="7 8">
    <name type="scientific">Clydaea vesicula</name>
    <dbReference type="NCBI Taxonomy" id="447962"/>
    <lineage>
        <taxon>Eukaryota</taxon>
        <taxon>Fungi</taxon>
        <taxon>Fungi incertae sedis</taxon>
        <taxon>Chytridiomycota</taxon>
        <taxon>Chytridiomycota incertae sedis</taxon>
        <taxon>Chytridiomycetes</taxon>
        <taxon>Lobulomycetales</taxon>
        <taxon>Lobulomycetaceae</taxon>
        <taxon>Clydaea</taxon>
    </lineage>
</organism>
<dbReference type="InterPro" id="IPR001202">
    <property type="entry name" value="WW_dom"/>
</dbReference>